<dbReference type="RefSeq" id="WP_114843586.1">
    <property type="nucleotide sequence ID" value="NZ_JBHSPE010000001.1"/>
</dbReference>
<protein>
    <submittedName>
        <fullName evidence="1">Uncharacterized protein</fullName>
    </submittedName>
</protein>
<dbReference type="OrthoDB" id="9922418at2"/>
<evidence type="ECO:0000313" key="1">
    <source>
        <dbReference type="EMBL" id="RDD83195.1"/>
    </source>
</evidence>
<evidence type="ECO:0000313" key="2">
    <source>
        <dbReference type="Proteomes" id="UP000253782"/>
    </source>
</evidence>
<accession>A0A369UT15</accession>
<dbReference type="Proteomes" id="UP000253782">
    <property type="component" value="Unassembled WGS sequence"/>
</dbReference>
<comment type="caution">
    <text evidence="1">The sequence shown here is derived from an EMBL/GenBank/DDBJ whole genome shotgun (WGS) entry which is preliminary data.</text>
</comment>
<sequence length="91" mass="10438">MNVRAFLAKEDGDFLSLHDVLRGMMRANECSYQEAAIVVLRLMNREDYPPIWLFKSAVDGVKEIERDHKVAMDLLRTAARDGEPLTDDIPF</sequence>
<reference evidence="1 2" key="1">
    <citation type="submission" date="2018-07" db="EMBL/GenBank/DDBJ databases">
        <title>Dyella tabacisoli L4-6T, whole genome shotgun sequence.</title>
        <authorList>
            <person name="Zhou X.-K."/>
            <person name="Li W.-J."/>
            <person name="Duan Y.-Q."/>
        </authorList>
    </citation>
    <scope>NUCLEOTIDE SEQUENCE [LARGE SCALE GENOMIC DNA]</scope>
    <source>
        <strain evidence="1 2">L4-6</strain>
    </source>
</reference>
<name>A0A369UT15_9GAMM</name>
<dbReference type="AlphaFoldDB" id="A0A369UT15"/>
<dbReference type="EMBL" id="QQAH01000001">
    <property type="protein sequence ID" value="RDD83195.1"/>
    <property type="molecule type" value="Genomic_DNA"/>
</dbReference>
<proteinExistence type="predicted"/>
<keyword evidence="2" id="KW-1185">Reference proteome</keyword>
<organism evidence="1 2">
    <name type="scientific">Dyella tabacisoli</name>
    <dbReference type="NCBI Taxonomy" id="2282381"/>
    <lineage>
        <taxon>Bacteria</taxon>
        <taxon>Pseudomonadati</taxon>
        <taxon>Pseudomonadota</taxon>
        <taxon>Gammaproteobacteria</taxon>
        <taxon>Lysobacterales</taxon>
        <taxon>Rhodanobacteraceae</taxon>
        <taxon>Dyella</taxon>
    </lineage>
</organism>
<gene>
    <name evidence="1" type="ORF">DVJ77_00900</name>
</gene>